<protein>
    <submittedName>
        <fullName evidence="1">Uncharacterized protein</fullName>
    </submittedName>
</protein>
<dbReference type="Proteomes" id="UP000002770">
    <property type="component" value="Unassembled WGS sequence"/>
</dbReference>
<dbReference type="AlphaFoldDB" id="G9ENT1"/>
<sequence>MFLMRHKIYGNFIVAKNIMEEGGWYLSSAGFNYGNTRGPQLIT</sequence>
<evidence type="ECO:0000313" key="2">
    <source>
        <dbReference type="Proteomes" id="UP000002770"/>
    </source>
</evidence>
<organism evidence="1 2">
    <name type="scientific">Legionella drancourtii LLAP12</name>
    <dbReference type="NCBI Taxonomy" id="658187"/>
    <lineage>
        <taxon>Bacteria</taxon>
        <taxon>Pseudomonadati</taxon>
        <taxon>Pseudomonadota</taxon>
        <taxon>Gammaproteobacteria</taxon>
        <taxon>Legionellales</taxon>
        <taxon>Legionellaceae</taxon>
        <taxon>Legionella</taxon>
    </lineage>
</organism>
<dbReference type="InParanoid" id="G9ENT1"/>
<gene>
    <name evidence="1" type="ORF">LDG_6908</name>
</gene>
<name>G9ENT1_9GAMM</name>
<keyword evidence="2" id="KW-1185">Reference proteome</keyword>
<evidence type="ECO:0000313" key="1">
    <source>
        <dbReference type="EMBL" id="EHL31104.1"/>
    </source>
</evidence>
<proteinExistence type="predicted"/>
<dbReference type="HOGENOM" id="CLU_3235427_0_0_6"/>
<accession>G9ENT1</accession>
<dbReference type="STRING" id="658187.LDG_6908"/>
<reference evidence="1 2" key="1">
    <citation type="journal article" date="2011" name="BMC Genomics">
        <title>Insight into cross-talk between intra-amoebal pathogens.</title>
        <authorList>
            <person name="Gimenez G."/>
            <person name="Bertelli C."/>
            <person name="Moliner C."/>
            <person name="Robert C."/>
            <person name="Raoult D."/>
            <person name="Fournier P.E."/>
            <person name="Greub G."/>
        </authorList>
    </citation>
    <scope>NUCLEOTIDE SEQUENCE [LARGE SCALE GENOMIC DNA]</scope>
    <source>
        <strain evidence="1 2">LLAP12</strain>
    </source>
</reference>
<dbReference type="EMBL" id="JH413819">
    <property type="protein sequence ID" value="EHL31104.1"/>
    <property type="molecule type" value="Genomic_DNA"/>
</dbReference>